<feature type="domain" description="HTH marR-type" evidence="1">
    <location>
        <begin position="11"/>
        <end position="143"/>
    </location>
</feature>
<dbReference type="PROSITE" id="PS50995">
    <property type="entry name" value="HTH_MARR_2"/>
    <property type="match status" value="1"/>
</dbReference>
<dbReference type="Proteomes" id="UP000652760">
    <property type="component" value="Unassembled WGS sequence"/>
</dbReference>
<dbReference type="EMBL" id="JAENHM010000044">
    <property type="protein sequence ID" value="MBK1838467.1"/>
    <property type="molecule type" value="Genomic_DNA"/>
</dbReference>
<evidence type="ECO:0000259" key="1">
    <source>
        <dbReference type="PROSITE" id="PS50995"/>
    </source>
</evidence>
<dbReference type="InterPro" id="IPR036388">
    <property type="entry name" value="WH-like_DNA-bd_sf"/>
</dbReference>
<name>A0ABS1F4X7_9PROT</name>
<dbReference type="Pfam" id="PF12802">
    <property type="entry name" value="MarR_2"/>
    <property type="match status" value="1"/>
</dbReference>
<dbReference type="SMART" id="SM00347">
    <property type="entry name" value="HTH_MARR"/>
    <property type="match status" value="1"/>
</dbReference>
<accession>A0ABS1F4X7</accession>
<sequence>MDHASNPDPVPTRLREGFERIALVLRADLWSAAGMAGLNPTQAQVLALLSARPDGLRPKEIAAHLAVSAPSMADTLAALERKALLRRTPDPADARALIARLTEDGLAAGRSLASAASQVAAALSQLSAAEQAGLLRAQIKLIRALQLAGAIPVQRLCVSCRHFRPNAHPGEAAAHHCDFVNAAIGDRDLRLDCGEHEEADPAVQAATWTDFTQG</sequence>
<reference evidence="3" key="1">
    <citation type="submission" date="2021-01" db="EMBL/GenBank/DDBJ databases">
        <title>Genome public.</title>
        <authorList>
            <person name="Liu C."/>
            <person name="Sun Q."/>
        </authorList>
    </citation>
    <scope>NUCLEOTIDE SEQUENCE [LARGE SCALE GENOMIC DNA]</scope>
    <source>
        <strain evidence="3">YIM B02556</strain>
    </source>
</reference>
<dbReference type="RefSeq" id="WP_200193978.1">
    <property type="nucleotide sequence ID" value="NZ_JAENHM010000044.1"/>
</dbReference>
<dbReference type="PANTHER" id="PTHR33164:SF43">
    <property type="entry name" value="HTH-TYPE TRANSCRIPTIONAL REPRESSOR YETL"/>
    <property type="match status" value="1"/>
</dbReference>
<dbReference type="PANTHER" id="PTHR33164">
    <property type="entry name" value="TRANSCRIPTIONAL REGULATOR, MARR FAMILY"/>
    <property type="match status" value="1"/>
</dbReference>
<dbReference type="InterPro" id="IPR039422">
    <property type="entry name" value="MarR/SlyA-like"/>
</dbReference>
<gene>
    <name evidence="2" type="ORF">JHL17_13690</name>
</gene>
<organism evidence="2 3">
    <name type="scientific">Azospirillum endophyticum</name>
    <dbReference type="NCBI Taxonomy" id="2800326"/>
    <lineage>
        <taxon>Bacteria</taxon>
        <taxon>Pseudomonadati</taxon>
        <taxon>Pseudomonadota</taxon>
        <taxon>Alphaproteobacteria</taxon>
        <taxon>Rhodospirillales</taxon>
        <taxon>Azospirillaceae</taxon>
        <taxon>Azospirillum</taxon>
    </lineage>
</organism>
<protein>
    <submittedName>
        <fullName evidence="2">MarR family transcriptional regulator</fullName>
    </submittedName>
</protein>
<dbReference type="SUPFAM" id="SSF46785">
    <property type="entry name" value="Winged helix' DNA-binding domain"/>
    <property type="match status" value="1"/>
</dbReference>
<dbReference type="InterPro" id="IPR036390">
    <property type="entry name" value="WH_DNA-bd_sf"/>
</dbReference>
<comment type="caution">
    <text evidence="2">The sequence shown here is derived from an EMBL/GenBank/DDBJ whole genome shotgun (WGS) entry which is preliminary data.</text>
</comment>
<dbReference type="Gene3D" id="1.10.10.10">
    <property type="entry name" value="Winged helix-like DNA-binding domain superfamily/Winged helix DNA-binding domain"/>
    <property type="match status" value="1"/>
</dbReference>
<evidence type="ECO:0000313" key="3">
    <source>
        <dbReference type="Proteomes" id="UP000652760"/>
    </source>
</evidence>
<dbReference type="InterPro" id="IPR000835">
    <property type="entry name" value="HTH_MarR-typ"/>
</dbReference>
<proteinExistence type="predicted"/>
<keyword evidence="3" id="KW-1185">Reference proteome</keyword>
<evidence type="ECO:0000313" key="2">
    <source>
        <dbReference type="EMBL" id="MBK1838467.1"/>
    </source>
</evidence>